<dbReference type="PANTHER" id="PTHR47723:SF24">
    <property type="entry name" value="RNASE H TYPE-1 DOMAIN-CONTAINING PROTEIN"/>
    <property type="match status" value="1"/>
</dbReference>
<dbReference type="EMBL" id="LRBV02000004">
    <property type="status" value="NOT_ANNOTATED_CDS"/>
    <property type="molecule type" value="Genomic_DNA"/>
</dbReference>
<evidence type="ECO:0000313" key="3">
    <source>
        <dbReference type="Proteomes" id="UP000594261"/>
    </source>
</evidence>
<name>A0A7N2LKU1_QUELO</name>
<dbReference type="GO" id="GO:0004523">
    <property type="term" value="F:RNA-DNA hybrid ribonuclease activity"/>
    <property type="evidence" value="ECO:0007669"/>
    <property type="project" value="InterPro"/>
</dbReference>
<accession>A0A7N2LKU1</accession>
<dbReference type="InterPro" id="IPR053151">
    <property type="entry name" value="RNase_H-like"/>
</dbReference>
<reference evidence="2" key="2">
    <citation type="submission" date="2021-01" db="UniProtKB">
        <authorList>
            <consortium name="EnsemblPlants"/>
        </authorList>
    </citation>
    <scope>IDENTIFICATION</scope>
</reference>
<dbReference type="Gene3D" id="3.30.420.10">
    <property type="entry name" value="Ribonuclease H-like superfamily/Ribonuclease H"/>
    <property type="match status" value="1"/>
</dbReference>
<evidence type="ECO:0000259" key="1">
    <source>
        <dbReference type="Pfam" id="PF13456"/>
    </source>
</evidence>
<dbReference type="SUPFAM" id="SSF53098">
    <property type="entry name" value="Ribonuclease H-like"/>
    <property type="match status" value="1"/>
</dbReference>
<feature type="domain" description="RNase H type-1" evidence="1">
    <location>
        <begin position="69"/>
        <end position="190"/>
    </location>
</feature>
<dbReference type="GO" id="GO:0003676">
    <property type="term" value="F:nucleic acid binding"/>
    <property type="evidence" value="ECO:0007669"/>
    <property type="project" value="InterPro"/>
</dbReference>
<dbReference type="InterPro" id="IPR012337">
    <property type="entry name" value="RNaseH-like_sf"/>
</dbReference>
<dbReference type="InterPro" id="IPR002156">
    <property type="entry name" value="RNaseH_domain"/>
</dbReference>
<sequence length="205" mass="23108">MQELKKETEPESILHALARCEVAKRVWRCWVDGPIDLLNVNMEVIDIATQIYESEEKWTAPPLGVFKINVDGATFENERNSSVGVVIRDATGTVHVACYKYLQGQYSVEAGKALAMDCRLILAREQKLPQIILESDALIVVNRVTTAEANGSLGHVYKGILNLLSSFSSWRINHVKKEYNRAAHELAQYARQNEVSHVLLWCLTL</sequence>
<dbReference type="InterPro" id="IPR044730">
    <property type="entry name" value="RNase_H-like_dom_plant"/>
</dbReference>
<organism evidence="2 3">
    <name type="scientific">Quercus lobata</name>
    <name type="common">Valley oak</name>
    <dbReference type="NCBI Taxonomy" id="97700"/>
    <lineage>
        <taxon>Eukaryota</taxon>
        <taxon>Viridiplantae</taxon>
        <taxon>Streptophyta</taxon>
        <taxon>Embryophyta</taxon>
        <taxon>Tracheophyta</taxon>
        <taxon>Spermatophyta</taxon>
        <taxon>Magnoliopsida</taxon>
        <taxon>eudicotyledons</taxon>
        <taxon>Gunneridae</taxon>
        <taxon>Pentapetalae</taxon>
        <taxon>rosids</taxon>
        <taxon>fabids</taxon>
        <taxon>Fagales</taxon>
        <taxon>Fagaceae</taxon>
        <taxon>Quercus</taxon>
    </lineage>
</organism>
<dbReference type="Gramene" id="QL04p095922:mrna">
    <property type="protein sequence ID" value="QL04p095922:mrna"/>
    <property type="gene ID" value="QL04p095922"/>
</dbReference>
<dbReference type="Pfam" id="PF13456">
    <property type="entry name" value="RVT_3"/>
    <property type="match status" value="1"/>
</dbReference>
<dbReference type="EnsemblPlants" id="QL04p095922:mrna">
    <property type="protein sequence ID" value="QL04p095922:mrna"/>
    <property type="gene ID" value="QL04p095922"/>
</dbReference>
<keyword evidence="3" id="KW-1185">Reference proteome</keyword>
<reference evidence="2 3" key="1">
    <citation type="journal article" date="2016" name="G3 (Bethesda)">
        <title>First Draft Assembly and Annotation of the Genome of a California Endemic Oak Quercus lobata Nee (Fagaceae).</title>
        <authorList>
            <person name="Sork V.L."/>
            <person name="Fitz-Gibbon S.T."/>
            <person name="Puiu D."/>
            <person name="Crepeau M."/>
            <person name="Gugger P.F."/>
            <person name="Sherman R."/>
            <person name="Stevens K."/>
            <person name="Langley C.H."/>
            <person name="Pellegrini M."/>
            <person name="Salzberg S.L."/>
        </authorList>
    </citation>
    <scope>NUCLEOTIDE SEQUENCE [LARGE SCALE GENOMIC DNA]</scope>
    <source>
        <strain evidence="2 3">cv. SW786</strain>
    </source>
</reference>
<evidence type="ECO:0000313" key="2">
    <source>
        <dbReference type="EnsemblPlants" id="QL04p095922:mrna"/>
    </source>
</evidence>
<dbReference type="OMA" id="SSWRINH"/>
<protein>
    <recommendedName>
        <fullName evidence="1">RNase H type-1 domain-containing protein</fullName>
    </recommendedName>
</protein>
<dbReference type="InParanoid" id="A0A7N2LKU1"/>
<proteinExistence type="predicted"/>
<dbReference type="InterPro" id="IPR036397">
    <property type="entry name" value="RNaseH_sf"/>
</dbReference>
<dbReference type="Proteomes" id="UP000594261">
    <property type="component" value="Chromosome 4"/>
</dbReference>
<dbReference type="CDD" id="cd06222">
    <property type="entry name" value="RNase_H_like"/>
    <property type="match status" value="1"/>
</dbReference>
<dbReference type="AlphaFoldDB" id="A0A7N2LKU1"/>
<dbReference type="PANTHER" id="PTHR47723">
    <property type="entry name" value="OS05G0353850 PROTEIN"/>
    <property type="match status" value="1"/>
</dbReference>